<accession>A0A9D1DM12</accession>
<evidence type="ECO:0000313" key="6">
    <source>
        <dbReference type="EMBL" id="HIR55306.1"/>
    </source>
</evidence>
<proteinExistence type="predicted"/>
<name>A0A9D1DM12_9FIRM</name>
<dbReference type="InterPro" id="IPR011991">
    <property type="entry name" value="ArsR-like_HTH"/>
</dbReference>
<feature type="domain" description="HTH marR-type" evidence="5">
    <location>
        <begin position="109"/>
        <end position="229"/>
    </location>
</feature>
<dbReference type="Gene3D" id="1.10.10.10">
    <property type="entry name" value="Winged helix-like DNA-binding domain superfamily/Winged helix DNA-binding domain"/>
    <property type="match status" value="1"/>
</dbReference>
<feature type="region of interest" description="Disordered" evidence="4">
    <location>
        <begin position="1"/>
        <end position="114"/>
    </location>
</feature>
<dbReference type="SUPFAM" id="SSF46785">
    <property type="entry name" value="Winged helix' DNA-binding domain"/>
    <property type="match status" value="1"/>
</dbReference>
<dbReference type="InterPro" id="IPR036388">
    <property type="entry name" value="WH-like_DNA-bd_sf"/>
</dbReference>
<dbReference type="InterPro" id="IPR023187">
    <property type="entry name" value="Tscrpt_reg_MarR-type_CS"/>
</dbReference>
<dbReference type="EMBL" id="DVHH01000165">
    <property type="protein sequence ID" value="HIR55306.1"/>
    <property type="molecule type" value="Genomic_DNA"/>
</dbReference>
<dbReference type="Proteomes" id="UP000824238">
    <property type="component" value="Unassembled WGS sequence"/>
</dbReference>
<dbReference type="CDD" id="cd00090">
    <property type="entry name" value="HTH_ARSR"/>
    <property type="match status" value="1"/>
</dbReference>
<evidence type="ECO:0000313" key="7">
    <source>
        <dbReference type="Proteomes" id="UP000824238"/>
    </source>
</evidence>
<feature type="compositionally biased region" description="Pro residues" evidence="4">
    <location>
        <begin position="39"/>
        <end position="55"/>
    </location>
</feature>
<dbReference type="PRINTS" id="PR00598">
    <property type="entry name" value="HTHMARR"/>
</dbReference>
<evidence type="ECO:0000256" key="1">
    <source>
        <dbReference type="ARBA" id="ARBA00023015"/>
    </source>
</evidence>
<dbReference type="AlphaFoldDB" id="A0A9D1DM12"/>
<dbReference type="InterPro" id="IPR000835">
    <property type="entry name" value="HTH_MarR-typ"/>
</dbReference>
<reference evidence="6" key="1">
    <citation type="submission" date="2020-10" db="EMBL/GenBank/DDBJ databases">
        <authorList>
            <person name="Gilroy R."/>
        </authorList>
    </citation>
    <scope>NUCLEOTIDE SEQUENCE</scope>
    <source>
        <strain evidence="6">ChiGjej3B3-7149</strain>
    </source>
</reference>
<dbReference type="GO" id="GO:0003677">
    <property type="term" value="F:DNA binding"/>
    <property type="evidence" value="ECO:0007669"/>
    <property type="project" value="UniProtKB-KW"/>
</dbReference>
<evidence type="ECO:0000259" key="5">
    <source>
        <dbReference type="PROSITE" id="PS50995"/>
    </source>
</evidence>
<reference evidence="6" key="2">
    <citation type="journal article" date="2021" name="PeerJ">
        <title>Extensive microbial diversity within the chicken gut microbiome revealed by metagenomics and culture.</title>
        <authorList>
            <person name="Gilroy R."/>
            <person name="Ravi A."/>
            <person name="Getino M."/>
            <person name="Pursley I."/>
            <person name="Horton D.L."/>
            <person name="Alikhan N.F."/>
            <person name="Baker D."/>
            <person name="Gharbi K."/>
            <person name="Hall N."/>
            <person name="Watson M."/>
            <person name="Adriaenssens E.M."/>
            <person name="Foster-Nyarko E."/>
            <person name="Jarju S."/>
            <person name="Secka A."/>
            <person name="Antonio M."/>
            <person name="Oren A."/>
            <person name="Chaudhuri R.R."/>
            <person name="La Ragione R."/>
            <person name="Hildebrand F."/>
            <person name="Pallen M.J."/>
        </authorList>
    </citation>
    <scope>NUCLEOTIDE SEQUENCE</scope>
    <source>
        <strain evidence="6">ChiGjej3B3-7149</strain>
    </source>
</reference>
<sequence length="235" mass="25271">MSIENEYEDRCPGCPRACPQEAPGCPRGEAWAASLSGDVPPPPHHGPEGEFPPFPPHHREDAPPPPPHGPHGAPPPSHGPHGPHGPGPHGPGRGPRGRRPHPPEPEPDRDSLGGLMRRCGHYLVHRAGLPGSRERMLRLLAGRGDMSQADLVCLLELRSASVSELLGKLEAQGLVTRRRSEEDRRGLTISLTEAGRAQAPSDLGQDAAFSALAEDERAMLKALLQKLLDSWEAEE</sequence>
<dbReference type="InterPro" id="IPR039422">
    <property type="entry name" value="MarR/SlyA-like"/>
</dbReference>
<dbReference type="Pfam" id="PF12802">
    <property type="entry name" value="MarR_2"/>
    <property type="match status" value="1"/>
</dbReference>
<dbReference type="GO" id="GO:0003700">
    <property type="term" value="F:DNA-binding transcription factor activity"/>
    <property type="evidence" value="ECO:0007669"/>
    <property type="project" value="InterPro"/>
</dbReference>
<comment type="caution">
    <text evidence="6">The sequence shown here is derived from an EMBL/GenBank/DDBJ whole genome shotgun (WGS) entry which is preliminary data.</text>
</comment>
<feature type="compositionally biased region" description="Basic and acidic residues" evidence="4">
    <location>
        <begin position="101"/>
        <end position="111"/>
    </location>
</feature>
<dbReference type="InterPro" id="IPR036390">
    <property type="entry name" value="WH_DNA-bd_sf"/>
</dbReference>
<evidence type="ECO:0000256" key="4">
    <source>
        <dbReference type="SAM" id="MobiDB-lite"/>
    </source>
</evidence>
<protein>
    <submittedName>
        <fullName evidence="6">Winged helix-turn-helix transcriptional regulator</fullName>
    </submittedName>
</protein>
<evidence type="ECO:0000256" key="3">
    <source>
        <dbReference type="ARBA" id="ARBA00023163"/>
    </source>
</evidence>
<feature type="compositionally biased region" description="Pro residues" evidence="4">
    <location>
        <begin position="63"/>
        <end position="89"/>
    </location>
</feature>
<organism evidence="6 7">
    <name type="scientific">Candidatus Scatomorpha intestinigallinarum</name>
    <dbReference type="NCBI Taxonomy" id="2840923"/>
    <lineage>
        <taxon>Bacteria</taxon>
        <taxon>Bacillati</taxon>
        <taxon>Bacillota</taxon>
        <taxon>Clostridia</taxon>
        <taxon>Eubacteriales</taxon>
        <taxon>Candidatus Scatomorpha</taxon>
    </lineage>
</organism>
<dbReference type="PROSITE" id="PS01117">
    <property type="entry name" value="HTH_MARR_1"/>
    <property type="match status" value="1"/>
</dbReference>
<evidence type="ECO:0000256" key="2">
    <source>
        <dbReference type="ARBA" id="ARBA00023125"/>
    </source>
</evidence>
<dbReference type="GO" id="GO:0006950">
    <property type="term" value="P:response to stress"/>
    <property type="evidence" value="ECO:0007669"/>
    <property type="project" value="TreeGrafter"/>
</dbReference>
<keyword evidence="1" id="KW-0805">Transcription regulation</keyword>
<dbReference type="SMART" id="SM00347">
    <property type="entry name" value="HTH_MARR"/>
    <property type="match status" value="1"/>
</dbReference>
<gene>
    <name evidence="6" type="ORF">IAD36_06930</name>
</gene>
<dbReference type="PANTHER" id="PTHR33164">
    <property type="entry name" value="TRANSCRIPTIONAL REGULATOR, MARR FAMILY"/>
    <property type="match status" value="1"/>
</dbReference>
<keyword evidence="2" id="KW-0238">DNA-binding</keyword>
<dbReference type="PANTHER" id="PTHR33164:SF43">
    <property type="entry name" value="HTH-TYPE TRANSCRIPTIONAL REPRESSOR YETL"/>
    <property type="match status" value="1"/>
</dbReference>
<keyword evidence="3" id="KW-0804">Transcription</keyword>
<dbReference type="PROSITE" id="PS50995">
    <property type="entry name" value="HTH_MARR_2"/>
    <property type="match status" value="1"/>
</dbReference>